<dbReference type="AlphaFoldDB" id="A0A367FRY0"/>
<gene>
    <name evidence="2" type="ORF">DQ384_04070</name>
</gene>
<dbReference type="Proteomes" id="UP000253094">
    <property type="component" value="Unassembled WGS sequence"/>
</dbReference>
<evidence type="ECO:0000313" key="2">
    <source>
        <dbReference type="EMBL" id="RCG32669.1"/>
    </source>
</evidence>
<dbReference type="EMBL" id="QOIL01000002">
    <property type="protein sequence ID" value="RCG32669.1"/>
    <property type="molecule type" value="Genomic_DNA"/>
</dbReference>
<protein>
    <submittedName>
        <fullName evidence="2">DUF397 domain-containing protein</fullName>
    </submittedName>
</protein>
<dbReference type="OrthoDB" id="3542928at2"/>
<reference evidence="2 3" key="1">
    <citation type="submission" date="2018-06" db="EMBL/GenBank/DDBJ databases">
        <title>Sphaerisporangium craniellae sp. nov., isolated from a marine sponge in the South China Sea.</title>
        <authorList>
            <person name="Li L."/>
        </authorList>
    </citation>
    <scope>NUCLEOTIDE SEQUENCE [LARGE SCALE GENOMIC DNA]</scope>
    <source>
        <strain evidence="2 3">CCTCC AA 208026</strain>
    </source>
</reference>
<proteinExistence type="predicted"/>
<evidence type="ECO:0000259" key="1">
    <source>
        <dbReference type="Pfam" id="PF04149"/>
    </source>
</evidence>
<dbReference type="InterPro" id="IPR007278">
    <property type="entry name" value="DUF397"/>
</dbReference>
<name>A0A367FRY0_9ACTN</name>
<comment type="caution">
    <text evidence="2">The sequence shown here is derived from an EMBL/GenBank/DDBJ whole genome shotgun (WGS) entry which is preliminary data.</text>
</comment>
<sequence length="71" mass="7762">MEKLTCDRETAEWRKSSWSGPDGGNCVEVAELGGGRRGVRDSKQVAQPVLVFPAAEWRAFVGGLKVRRIGC</sequence>
<accession>A0A367FRY0</accession>
<organism evidence="2 3">
    <name type="scientific">Sphaerisporangium album</name>
    <dbReference type="NCBI Taxonomy" id="509200"/>
    <lineage>
        <taxon>Bacteria</taxon>
        <taxon>Bacillati</taxon>
        <taxon>Actinomycetota</taxon>
        <taxon>Actinomycetes</taxon>
        <taxon>Streptosporangiales</taxon>
        <taxon>Streptosporangiaceae</taxon>
        <taxon>Sphaerisporangium</taxon>
    </lineage>
</organism>
<feature type="domain" description="DUF397" evidence="1">
    <location>
        <begin position="11"/>
        <end position="65"/>
    </location>
</feature>
<dbReference type="Pfam" id="PF04149">
    <property type="entry name" value="DUF397"/>
    <property type="match status" value="1"/>
</dbReference>
<keyword evidence="3" id="KW-1185">Reference proteome</keyword>
<evidence type="ECO:0000313" key="3">
    <source>
        <dbReference type="Proteomes" id="UP000253094"/>
    </source>
</evidence>
<dbReference type="RefSeq" id="WP_114027304.1">
    <property type="nucleotide sequence ID" value="NZ_QOIL01000002.1"/>
</dbReference>